<sequence>MEVNEKCDVFSFGVMSLEMLMGKHPGDLISSLFSSFAMQSSSDLLLKDVLDKRIPCPVELVIIQELILVARVTFACLSESPHSRPTMEQVHNEFMMPKSPLVDPFPMITLGQLLHN</sequence>
<dbReference type="AlphaFoldDB" id="A0AAN9PJC3"/>
<dbReference type="Gene3D" id="1.10.510.10">
    <property type="entry name" value="Transferase(Phosphotransferase) domain 1"/>
    <property type="match status" value="1"/>
</dbReference>
<evidence type="ECO:0000256" key="1">
    <source>
        <dbReference type="ARBA" id="ARBA00012513"/>
    </source>
</evidence>
<gene>
    <name evidence="10" type="ORF">RJT34_11240</name>
</gene>
<evidence type="ECO:0000256" key="6">
    <source>
        <dbReference type="ARBA" id="ARBA00022840"/>
    </source>
</evidence>
<keyword evidence="2" id="KW-0723">Serine/threonine-protein kinase</keyword>
<dbReference type="InterPro" id="IPR001245">
    <property type="entry name" value="Ser-Thr/Tyr_kinase_cat_dom"/>
</dbReference>
<evidence type="ECO:0000256" key="8">
    <source>
        <dbReference type="ARBA" id="ARBA00048679"/>
    </source>
</evidence>
<dbReference type="GO" id="GO:0004674">
    <property type="term" value="F:protein serine/threonine kinase activity"/>
    <property type="evidence" value="ECO:0007669"/>
    <property type="project" value="UniProtKB-KW"/>
</dbReference>
<keyword evidence="5" id="KW-0418">Kinase</keyword>
<dbReference type="PANTHER" id="PTHR48005:SF70">
    <property type="entry name" value="MDIS1-INTERACTING RECEPTOR LIKE KINASE 2-LIKE"/>
    <property type="match status" value="1"/>
</dbReference>
<feature type="domain" description="Serine-threonine/tyrosine-protein kinase catalytic" evidence="9">
    <location>
        <begin position="2"/>
        <end position="93"/>
    </location>
</feature>
<dbReference type="InterPro" id="IPR051420">
    <property type="entry name" value="Ser_Thr_Kinases_DiverseReg"/>
</dbReference>
<comment type="catalytic activity">
    <reaction evidence="7">
        <text>L-threonyl-[protein] + ATP = O-phospho-L-threonyl-[protein] + ADP + H(+)</text>
        <dbReference type="Rhea" id="RHEA:46608"/>
        <dbReference type="Rhea" id="RHEA-COMP:11060"/>
        <dbReference type="Rhea" id="RHEA-COMP:11605"/>
        <dbReference type="ChEBI" id="CHEBI:15378"/>
        <dbReference type="ChEBI" id="CHEBI:30013"/>
        <dbReference type="ChEBI" id="CHEBI:30616"/>
        <dbReference type="ChEBI" id="CHEBI:61977"/>
        <dbReference type="ChEBI" id="CHEBI:456216"/>
        <dbReference type="EC" id="2.7.11.1"/>
    </reaction>
</comment>
<dbReference type="EMBL" id="JAYKXN010000003">
    <property type="protein sequence ID" value="KAK7300396.1"/>
    <property type="molecule type" value="Genomic_DNA"/>
</dbReference>
<comment type="caution">
    <text evidence="10">The sequence shown here is derived from an EMBL/GenBank/DDBJ whole genome shotgun (WGS) entry which is preliminary data.</text>
</comment>
<keyword evidence="11" id="KW-1185">Reference proteome</keyword>
<keyword evidence="4" id="KW-0547">Nucleotide-binding</keyword>
<evidence type="ECO:0000259" key="9">
    <source>
        <dbReference type="Pfam" id="PF07714"/>
    </source>
</evidence>
<evidence type="ECO:0000256" key="5">
    <source>
        <dbReference type="ARBA" id="ARBA00022777"/>
    </source>
</evidence>
<keyword evidence="6" id="KW-0067">ATP-binding</keyword>
<dbReference type="InterPro" id="IPR011009">
    <property type="entry name" value="Kinase-like_dom_sf"/>
</dbReference>
<evidence type="ECO:0000256" key="7">
    <source>
        <dbReference type="ARBA" id="ARBA00047899"/>
    </source>
</evidence>
<name>A0AAN9PJC3_CLITE</name>
<dbReference type="GO" id="GO:0005524">
    <property type="term" value="F:ATP binding"/>
    <property type="evidence" value="ECO:0007669"/>
    <property type="project" value="UniProtKB-KW"/>
</dbReference>
<evidence type="ECO:0000256" key="4">
    <source>
        <dbReference type="ARBA" id="ARBA00022741"/>
    </source>
</evidence>
<evidence type="ECO:0000256" key="2">
    <source>
        <dbReference type="ARBA" id="ARBA00022527"/>
    </source>
</evidence>
<dbReference type="PANTHER" id="PTHR48005">
    <property type="entry name" value="LEUCINE RICH REPEAT KINASE 2"/>
    <property type="match status" value="1"/>
</dbReference>
<evidence type="ECO:0000313" key="10">
    <source>
        <dbReference type="EMBL" id="KAK7300396.1"/>
    </source>
</evidence>
<proteinExistence type="predicted"/>
<dbReference type="EC" id="2.7.11.1" evidence="1"/>
<dbReference type="Pfam" id="PF07714">
    <property type="entry name" value="PK_Tyr_Ser-Thr"/>
    <property type="match status" value="1"/>
</dbReference>
<dbReference type="SUPFAM" id="SSF56112">
    <property type="entry name" value="Protein kinase-like (PK-like)"/>
    <property type="match status" value="1"/>
</dbReference>
<evidence type="ECO:0000256" key="3">
    <source>
        <dbReference type="ARBA" id="ARBA00022679"/>
    </source>
</evidence>
<comment type="catalytic activity">
    <reaction evidence="8">
        <text>L-seryl-[protein] + ATP = O-phospho-L-seryl-[protein] + ADP + H(+)</text>
        <dbReference type="Rhea" id="RHEA:17989"/>
        <dbReference type="Rhea" id="RHEA-COMP:9863"/>
        <dbReference type="Rhea" id="RHEA-COMP:11604"/>
        <dbReference type="ChEBI" id="CHEBI:15378"/>
        <dbReference type="ChEBI" id="CHEBI:29999"/>
        <dbReference type="ChEBI" id="CHEBI:30616"/>
        <dbReference type="ChEBI" id="CHEBI:83421"/>
        <dbReference type="ChEBI" id="CHEBI:456216"/>
        <dbReference type="EC" id="2.7.11.1"/>
    </reaction>
</comment>
<dbReference type="Proteomes" id="UP001359559">
    <property type="component" value="Unassembled WGS sequence"/>
</dbReference>
<keyword evidence="3" id="KW-0808">Transferase</keyword>
<reference evidence="10 11" key="1">
    <citation type="submission" date="2024-01" db="EMBL/GenBank/DDBJ databases">
        <title>The genomes of 5 underutilized Papilionoideae crops provide insights into root nodulation and disease resistance.</title>
        <authorList>
            <person name="Yuan L."/>
        </authorList>
    </citation>
    <scope>NUCLEOTIDE SEQUENCE [LARGE SCALE GENOMIC DNA]</scope>
    <source>
        <strain evidence="10">LY-2023</strain>
        <tissue evidence="10">Leaf</tissue>
    </source>
</reference>
<accession>A0AAN9PJC3</accession>
<evidence type="ECO:0000313" key="11">
    <source>
        <dbReference type="Proteomes" id="UP001359559"/>
    </source>
</evidence>
<protein>
    <recommendedName>
        <fullName evidence="1">non-specific serine/threonine protein kinase</fullName>
        <ecNumber evidence="1">2.7.11.1</ecNumber>
    </recommendedName>
</protein>
<organism evidence="10 11">
    <name type="scientific">Clitoria ternatea</name>
    <name type="common">Butterfly pea</name>
    <dbReference type="NCBI Taxonomy" id="43366"/>
    <lineage>
        <taxon>Eukaryota</taxon>
        <taxon>Viridiplantae</taxon>
        <taxon>Streptophyta</taxon>
        <taxon>Embryophyta</taxon>
        <taxon>Tracheophyta</taxon>
        <taxon>Spermatophyta</taxon>
        <taxon>Magnoliopsida</taxon>
        <taxon>eudicotyledons</taxon>
        <taxon>Gunneridae</taxon>
        <taxon>Pentapetalae</taxon>
        <taxon>rosids</taxon>
        <taxon>fabids</taxon>
        <taxon>Fabales</taxon>
        <taxon>Fabaceae</taxon>
        <taxon>Papilionoideae</taxon>
        <taxon>50 kb inversion clade</taxon>
        <taxon>NPAAA clade</taxon>
        <taxon>indigoferoid/millettioid clade</taxon>
        <taxon>Phaseoleae</taxon>
        <taxon>Clitoria</taxon>
    </lineage>
</organism>